<accession>K1TN50</accession>
<proteinExistence type="predicted"/>
<comment type="caution">
    <text evidence="1">The sequence shown here is derived from an EMBL/GenBank/DDBJ whole genome shotgun (WGS) entry which is preliminary data.</text>
</comment>
<keyword evidence="1" id="KW-0548">Nucleotidyltransferase</keyword>
<protein>
    <submittedName>
        <fullName evidence="1">Protein containing RNA polymerase Rpb1, domain protein 1 domain protein</fullName>
        <ecNumber evidence="1">2.7.7.6</ecNumber>
    </submittedName>
</protein>
<keyword evidence="1" id="KW-0808">Transferase</keyword>
<feature type="non-terminal residue" evidence="1">
    <location>
        <position position="66"/>
    </location>
</feature>
<dbReference type="EMBL" id="AJWZ01003611">
    <property type="protein sequence ID" value="EKC67755.1"/>
    <property type="molecule type" value="Genomic_DNA"/>
</dbReference>
<gene>
    <name evidence="1" type="ORF">OBE_05289</name>
</gene>
<evidence type="ECO:0000313" key="1">
    <source>
        <dbReference type="EMBL" id="EKC67755.1"/>
    </source>
</evidence>
<organism evidence="1">
    <name type="scientific">human gut metagenome</name>
    <dbReference type="NCBI Taxonomy" id="408170"/>
    <lineage>
        <taxon>unclassified sequences</taxon>
        <taxon>metagenomes</taxon>
        <taxon>organismal metagenomes</taxon>
    </lineage>
</organism>
<dbReference type="AlphaFoldDB" id="K1TN50"/>
<sequence>MQVTILNYRFSVFQFQFSIVNYQLNKFMAFRKDNKIKSNFSKISIGLASPEEILENSSGEVLKPET</sequence>
<dbReference type="SUPFAM" id="SSF64484">
    <property type="entry name" value="beta and beta-prime subunits of DNA dependent RNA-polymerase"/>
    <property type="match status" value="1"/>
</dbReference>
<dbReference type="GO" id="GO:0003899">
    <property type="term" value="F:DNA-directed RNA polymerase activity"/>
    <property type="evidence" value="ECO:0007669"/>
    <property type="project" value="UniProtKB-EC"/>
</dbReference>
<dbReference type="EC" id="2.7.7.6" evidence="1"/>
<name>K1TN50_9ZZZZ</name>
<reference evidence="1" key="1">
    <citation type="journal article" date="2013" name="Environ. Microbiol.">
        <title>Microbiota from the distal guts of lean and obese adolescents exhibit partial functional redundancy besides clear differences in community structure.</title>
        <authorList>
            <person name="Ferrer M."/>
            <person name="Ruiz A."/>
            <person name="Lanza F."/>
            <person name="Haange S.B."/>
            <person name="Oberbach A."/>
            <person name="Till H."/>
            <person name="Bargiela R."/>
            <person name="Campoy C."/>
            <person name="Segura M.T."/>
            <person name="Richter M."/>
            <person name="von Bergen M."/>
            <person name="Seifert J."/>
            <person name="Suarez A."/>
        </authorList>
    </citation>
    <scope>NUCLEOTIDE SEQUENCE</scope>
</reference>